<accession>A0ABX0H7Q5</accession>
<evidence type="ECO:0008006" key="3">
    <source>
        <dbReference type="Google" id="ProtNLM"/>
    </source>
</evidence>
<reference evidence="1 2" key="1">
    <citation type="submission" date="2020-03" db="EMBL/GenBank/DDBJ databases">
        <title>Cyclobacterium plantarum sp. nov., a marine bacterium isolated from a coastal-marine wetland.</title>
        <authorList>
            <person name="Sanchez-Porro C."/>
            <person name="Ventosa A."/>
            <person name="Amoozegar M."/>
        </authorList>
    </citation>
    <scope>NUCLEOTIDE SEQUENCE [LARGE SCALE GENOMIC DNA]</scope>
    <source>
        <strain evidence="1 2">GBPx2</strain>
    </source>
</reference>
<proteinExistence type="predicted"/>
<evidence type="ECO:0000313" key="1">
    <source>
        <dbReference type="EMBL" id="NHE56251.1"/>
    </source>
</evidence>
<organism evidence="1 2">
    <name type="scientific">Cyclobacterium plantarum</name>
    <dbReference type="NCBI Taxonomy" id="2716263"/>
    <lineage>
        <taxon>Bacteria</taxon>
        <taxon>Pseudomonadati</taxon>
        <taxon>Bacteroidota</taxon>
        <taxon>Cytophagia</taxon>
        <taxon>Cytophagales</taxon>
        <taxon>Cyclobacteriaceae</taxon>
        <taxon>Cyclobacterium</taxon>
    </lineage>
</organism>
<keyword evidence="2" id="KW-1185">Reference proteome</keyword>
<dbReference type="EMBL" id="JAANYN010000002">
    <property type="protein sequence ID" value="NHE56251.1"/>
    <property type="molecule type" value="Genomic_DNA"/>
</dbReference>
<comment type="caution">
    <text evidence="1">The sequence shown here is derived from an EMBL/GenBank/DDBJ whole genome shotgun (WGS) entry which is preliminary data.</text>
</comment>
<gene>
    <name evidence="1" type="ORF">G9Q97_05405</name>
</gene>
<protein>
    <recommendedName>
        <fullName evidence="3">Nodulation protein Z (NodZ)</fullName>
    </recommendedName>
</protein>
<dbReference type="Proteomes" id="UP000649799">
    <property type="component" value="Unassembled WGS sequence"/>
</dbReference>
<sequence>MPKRSAISPSRRQELEVRNALYVITCYQNEFYCENHPQGICPRGFFSLFLQALYGIGFAKRHKVPYYVDFGNVRYAYSSYPTDSGAENFWNELVNQEKPKGDFHAVYNQQYETFPLKIWARSHLRELNQIFREEITLIDSLKTKIKKVKKSFGTFKVLGVHWRKTDHYMEVSPVPEKVFMHTLERKLKGFDKLFVATDDQNLLGNLKDRFPGKVLAHDVSRSIDGEPIHDIKAGNDGPCLAKEALLDCLSLSFCDELVLSPSNFSYSALVFNPEVKYTIMETEMARWTRIKTLLVFFLNRWGIRKW</sequence>
<evidence type="ECO:0000313" key="2">
    <source>
        <dbReference type="Proteomes" id="UP000649799"/>
    </source>
</evidence>
<dbReference type="RefSeq" id="WP_166143898.1">
    <property type="nucleotide sequence ID" value="NZ_JAANYN010000002.1"/>
</dbReference>
<name>A0ABX0H7Q5_9BACT</name>
<dbReference type="Gene3D" id="3.40.50.11350">
    <property type="match status" value="1"/>
</dbReference>